<organism evidence="2 3">
    <name type="scientific">Thamnidium elegans</name>
    <dbReference type="NCBI Taxonomy" id="101142"/>
    <lineage>
        <taxon>Eukaryota</taxon>
        <taxon>Fungi</taxon>
        <taxon>Fungi incertae sedis</taxon>
        <taxon>Mucoromycota</taxon>
        <taxon>Mucoromycotina</taxon>
        <taxon>Mucoromycetes</taxon>
        <taxon>Mucorales</taxon>
        <taxon>Mucorineae</taxon>
        <taxon>Mucoraceae</taxon>
        <taxon>Thamnidium</taxon>
    </lineage>
</organism>
<comment type="caution">
    <text evidence="2">The sequence shown here is derived from an EMBL/GenBank/DDBJ whole genome shotgun (WGS) entry which is preliminary data.</text>
</comment>
<feature type="domain" description="NmrA-like" evidence="1">
    <location>
        <begin position="39"/>
        <end position="216"/>
    </location>
</feature>
<dbReference type="Proteomes" id="UP000613177">
    <property type="component" value="Unassembled WGS sequence"/>
</dbReference>
<dbReference type="InterPro" id="IPR052718">
    <property type="entry name" value="NmrA-type_oxidoreductase"/>
</dbReference>
<dbReference type="EMBL" id="JAEPRE010000051">
    <property type="protein sequence ID" value="KAG2234518.1"/>
    <property type="molecule type" value="Genomic_DNA"/>
</dbReference>
<evidence type="ECO:0000313" key="2">
    <source>
        <dbReference type="EMBL" id="KAG2234518.1"/>
    </source>
</evidence>
<dbReference type="InterPro" id="IPR008030">
    <property type="entry name" value="NmrA-like"/>
</dbReference>
<dbReference type="Gene3D" id="3.40.50.720">
    <property type="entry name" value="NAD(P)-binding Rossmann-like Domain"/>
    <property type="match status" value="1"/>
</dbReference>
<dbReference type="SUPFAM" id="SSF51735">
    <property type="entry name" value="NAD(P)-binding Rossmann-fold domains"/>
    <property type="match status" value="1"/>
</dbReference>
<dbReference type="Pfam" id="PF05368">
    <property type="entry name" value="NmrA"/>
    <property type="match status" value="1"/>
</dbReference>
<gene>
    <name evidence="2" type="ORF">INT48_007331</name>
</gene>
<keyword evidence="3" id="KW-1185">Reference proteome</keyword>
<protein>
    <recommendedName>
        <fullName evidence="1">NmrA-like domain-containing protein</fullName>
    </recommendedName>
</protein>
<dbReference type="InterPro" id="IPR036291">
    <property type="entry name" value="NAD(P)-bd_dom_sf"/>
</dbReference>
<name>A0A8H7VZK7_9FUNG</name>
<dbReference type="PANTHER" id="PTHR47129">
    <property type="entry name" value="QUINONE OXIDOREDUCTASE 2"/>
    <property type="match status" value="1"/>
</dbReference>
<proteinExistence type="predicted"/>
<evidence type="ECO:0000259" key="1">
    <source>
        <dbReference type="Pfam" id="PF05368"/>
    </source>
</evidence>
<dbReference type="PANTHER" id="PTHR47129:SF1">
    <property type="entry name" value="NMRA-LIKE DOMAIN-CONTAINING PROTEIN"/>
    <property type="match status" value="1"/>
</dbReference>
<accession>A0A8H7VZK7</accession>
<evidence type="ECO:0000313" key="3">
    <source>
        <dbReference type="Proteomes" id="UP000613177"/>
    </source>
</evidence>
<dbReference type="OrthoDB" id="10254221at2759"/>
<reference evidence="2" key="1">
    <citation type="submission" date="2021-01" db="EMBL/GenBank/DDBJ databases">
        <title>Metabolic potential, ecology and presence of endohyphal bacteria is reflected in genomic diversity of Mucoromycotina.</title>
        <authorList>
            <person name="Muszewska A."/>
            <person name="Okrasinska A."/>
            <person name="Steczkiewicz K."/>
            <person name="Drgas O."/>
            <person name="Orlowska M."/>
            <person name="Perlinska-Lenart U."/>
            <person name="Aleksandrzak-Piekarczyk T."/>
            <person name="Szatraj K."/>
            <person name="Zielenkiewicz U."/>
            <person name="Pilsyk S."/>
            <person name="Malc E."/>
            <person name="Mieczkowski P."/>
            <person name="Kruszewska J.S."/>
            <person name="Biernat P."/>
            <person name="Pawlowska J."/>
        </authorList>
    </citation>
    <scope>NUCLEOTIDE SEQUENCE</scope>
    <source>
        <strain evidence="2">WA0000018081</strain>
    </source>
</reference>
<dbReference type="AlphaFoldDB" id="A0A8H7VZK7"/>
<sequence>MSQQTTSKNICVITNVDSLLGYALAYRFLEAIRNNEDPSADSKRKIRILCRDTQGLELKRLEEMGADLMKVNYKEEEKLREAMKNVRAVILIPENSSGRLKEAENLIKAAKHQDVEHLALMSFVGVDRIHKSGEDANSSEFRNFKEYHQIEKKVKETFGGNKHCIVRHQVFNQLYYFMAPRLEGQNQLLLPVKKDVKWGSVNMIDVVEAVYRLARKSHEQARNNTPDADPFYHKNVYELTMERTMNAENMAREIGQGLDREDMQYEEISGSDFRKYLESMKEDKRFRERPDAHGDPREGRDGWWSIPLGKFLNDQNIETMIEFWRLACKGQQDVHSDDLHKLLDRQPQNLKQYFKTNREQFRRFK</sequence>